<dbReference type="Proteomes" id="UP000318102">
    <property type="component" value="Unassembled WGS sequence"/>
</dbReference>
<reference evidence="1 2" key="1">
    <citation type="submission" date="2019-07" db="EMBL/GenBank/DDBJ databases">
        <authorList>
            <person name="Kim J."/>
        </authorList>
    </citation>
    <scope>NUCLEOTIDE SEQUENCE [LARGE SCALE GENOMIC DNA]</scope>
    <source>
        <strain evidence="1 2">N4</strain>
    </source>
</reference>
<organism evidence="1 2">
    <name type="scientific">Paenibacillus agilis</name>
    <dbReference type="NCBI Taxonomy" id="3020863"/>
    <lineage>
        <taxon>Bacteria</taxon>
        <taxon>Bacillati</taxon>
        <taxon>Bacillota</taxon>
        <taxon>Bacilli</taxon>
        <taxon>Bacillales</taxon>
        <taxon>Paenibacillaceae</taxon>
        <taxon>Paenibacillus</taxon>
    </lineage>
</organism>
<dbReference type="EMBL" id="VNJK01000007">
    <property type="protein sequence ID" value="TVX85573.1"/>
    <property type="molecule type" value="Genomic_DNA"/>
</dbReference>
<protein>
    <submittedName>
        <fullName evidence="1">Uncharacterized protein</fullName>
    </submittedName>
</protein>
<dbReference type="AlphaFoldDB" id="A0A559IDP0"/>
<name>A0A559IDP0_9BACL</name>
<evidence type="ECO:0000313" key="2">
    <source>
        <dbReference type="Proteomes" id="UP000318102"/>
    </source>
</evidence>
<gene>
    <name evidence="1" type="ORF">FPZ44_24775</name>
</gene>
<keyword evidence="2" id="KW-1185">Reference proteome</keyword>
<proteinExistence type="predicted"/>
<accession>A0A559IDP0</accession>
<evidence type="ECO:0000313" key="1">
    <source>
        <dbReference type="EMBL" id="TVX85573.1"/>
    </source>
</evidence>
<dbReference type="RefSeq" id="WP_144995074.1">
    <property type="nucleotide sequence ID" value="NZ_VNJK01000007.1"/>
</dbReference>
<comment type="caution">
    <text evidence="1">The sequence shown here is derived from an EMBL/GenBank/DDBJ whole genome shotgun (WGS) entry which is preliminary data.</text>
</comment>
<sequence>MNVLKREDKHQFIVGKPGRGGGMRALRSYAEYWGIQIPDEYIAQQDEYFFASDAARILKDT</sequence>